<feature type="transmembrane region" description="Helical" evidence="6">
    <location>
        <begin position="65"/>
        <end position="91"/>
    </location>
</feature>
<evidence type="ECO:0000313" key="8">
    <source>
        <dbReference type="Proteomes" id="UP000223968"/>
    </source>
</evidence>
<evidence type="ECO:0000313" key="7">
    <source>
        <dbReference type="EMBL" id="PGH10709.1"/>
    </source>
</evidence>
<dbReference type="GO" id="GO:0016020">
    <property type="term" value="C:membrane"/>
    <property type="evidence" value="ECO:0007669"/>
    <property type="project" value="UniProtKB-SubCell"/>
</dbReference>
<keyword evidence="2 6" id="KW-0812">Transmembrane</keyword>
<proteinExistence type="predicted"/>
<feature type="compositionally biased region" description="Polar residues" evidence="5">
    <location>
        <begin position="45"/>
        <end position="55"/>
    </location>
</feature>
<dbReference type="STRING" id="1447875.A0A2B7XP04"/>
<gene>
    <name evidence="7" type="ORF">AJ79_05300</name>
</gene>
<evidence type="ECO:0008006" key="9">
    <source>
        <dbReference type="Google" id="ProtNLM"/>
    </source>
</evidence>
<evidence type="ECO:0000256" key="2">
    <source>
        <dbReference type="ARBA" id="ARBA00022692"/>
    </source>
</evidence>
<sequence length="156" mass="15985">MTAIAGMVPPTTSSTVSTSTTSGITTTSTSTAASTSETTSETTGPVQPTPSSGTPAGSGISHSKVIAVGVGVGLGVGAAVLALGCIGFFIYRRRRNAKHATATDRMNTMTTQTQLAAGFVQGQEWRPPQELDSRKITPEFRELPGTCTSKGVAELH</sequence>
<evidence type="ECO:0000256" key="4">
    <source>
        <dbReference type="ARBA" id="ARBA00023136"/>
    </source>
</evidence>
<dbReference type="PANTHER" id="PTHR15549">
    <property type="entry name" value="PAIRED IMMUNOGLOBULIN-LIKE TYPE 2 RECEPTOR"/>
    <property type="match status" value="1"/>
</dbReference>
<feature type="compositionally biased region" description="Low complexity" evidence="5">
    <location>
        <begin position="11"/>
        <end position="44"/>
    </location>
</feature>
<feature type="region of interest" description="Disordered" evidence="5">
    <location>
        <begin position="1"/>
        <end position="60"/>
    </location>
</feature>
<evidence type="ECO:0000256" key="5">
    <source>
        <dbReference type="SAM" id="MobiDB-lite"/>
    </source>
</evidence>
<dbReference type="GO" id="GO:0071944">
    <property type="term" value="C:cell periphery"/>
    <property type="evidence" value="ECO:0007669"/>
    <property type="project" value="UniProtKB-ARBA"/>
</dbReference>
<dbReference type="InterPro" id="IPR051694">
    <property type="entry name" value="Immunoregulatory_rcpt-like"/>
</dbReference>
<name>A0A2B7XP04_9EURO</name>
<dbReference type="PANTHER" id="PTHR15549:SF30">
    <property type="entry name" value="MID2 DOMAIN-CONTAINING PROTEIN"/>
    <property type="match status" value="1"/>
</dbReference>
<keyword evidence="3 6" id="KW-1133">Transmembrane helix</keyword>
<dbReference type="AlphaFoldDB" id="A0A2B7XP04"/>
<dbReference type="Proteomes" id="UP000223968">
    <property type="component" value="Unassembled WGS sequence"/>
</dbReference>
<dbReference type="EMBL" id="PDNB01000083">
    <property type="protein sequence ID" value="PGH10709.1"/>
    <property type="molecule type" value="Genomic_DNA"/>
</dbReference>
<comment type="caution">
    <text evidence="7">The sequence shown here is derived from an EMBL/GenBank/DDBJ whole genome shotgun (WGS) entry which is preliminary data.</text>
</comment>
<protein>
    <recommendedName>
        <fullName evidence="9">Mid2 domain-containing protein</fullName>
    </recommendedName>
</protein>
<accession>A0A2B7XP04</accession>
<keyword evidence="4 6" id="KW-0472">Membrane</keyword>
<reference evidence="7 8" key="1">
    <citation type="submission" date="2017-10" db="EMBL/GenBank/DDBJ databases">
        <title>Comparative genomics in systemic dimorphic fungi from Ajellomycetaceae.</title>
        <authorList>
            <person name="Munoz J.F."/>
            <person name="Mcewen J.G."/>
            <person name="Clay O.K."/>
            <person name="Cuomo C.A."/>
        </authorList>
    </citation>
    <scope>NUCLEOTIDE SEQUENCE [LARGE SCALE GENOMIC DNA]</scope>
    <source>
        <strain evidence="7 8">UAMH5409</strain>
    </source>
</reference>
<evidence type="ECO:0000256" key="1">
    <source>
        <dbReference type="ARBA" id="ARBA00004167"/>
    </source>
</evidence>
<evidence type="ECO:0000256" key="6">
    <source>
        <dbReference type="SAM" id="Phobius"/>
    </source>
</evidence>
<comment type="subcellular location">
    <subcellularLocation>
        <location evidence="1">Membrane</location>
        <topology evidence="1">Single-pass membrane protein</topology>
    </subcellularLocation>
</comment>
<evidence type="ECO:0000256" key="3">
    <source>
        <dbReference type="ARBA" id="ARBA00022989"/>
    </source>
</evidence>
<keyword evidence="8" id="KW-1185">Reference proteome</keyword>
<organism evidence="7 8">
    <name type="scientific">Helicocarpus griseus UAMH5409</name>
    <dbReference type="NCBI Taxonomy" id="1447875"/>
    <lineage>
        <taxon>Eukaryota</taxon>
        <taxon>Fungi</taxon>
        <taxon>Dikarya</taxon>
        <taxon>Ascomycota</taxon>
        <taxon>Pezizomycotina</taxon>
        <taxon>Eurotiomycetes</taxon>
        <taxon>Eurotiomycetidae</taxon>
        <taxon>Onygenales</taxon>
        <taxon>Ajellomycetaceae</taxon>
        <taxon>Helicocarpus</taxon>
    </lineage>
</organism>